<reference evidence="1 2" key="1">
    <citation type="submission" date="2023-04" db="EMBL/GenBank/DDBJ databases">
        <title>Two novel species of Flavobacterium.</title>
        <authorList>
            <person name="Liu Q."/>
            <person name="Xin Y.-H."/>
        </authorList>
    </citation>
    <scope>NUCLEOTIDE SEQUENCE [LARGE SCALE GENOMIC DNA]</scope>
    <source>
        <strain evidence="1 2">LB2P87</strain>
    </source>
</reference>
<evidence type="ECO:0000313" key="1">
    <source>
        <dbReference type="EMBL" id="MDI5948730.1"/>
    </source>
</evidence>
<comment type="caution">
    <text evidence="1">The sequence shown here is derived from an EMBL/GenBank/DDBJ whole genome shotgun (WGS) entry which is preliminary data.</text>
</comment>
<dbReference type="AlphaFoldDB" id="A0AAW6TGK0"/>
<organism evidence="1 2">
    <name type="scientific">Flavobacterium yafengii</name>
    <dbReference type="NCBI Taxonomy" id="3041253"/>
    <lineage>
        <taxon>Bacteria</taxon>
        <taxon>Pseudomonadati</taxon>
        <taxon>Bacteroidota</taxon>
        <taxon>Flavobacteriia</taxon>
        <taxon>Flavobacteriales</taxon>
        <taxon>Flavobacteriaceae</taxon>
        <taxon>Flavobacterium</taxon>
    </lineage>
</organism>
<evidence type="ECO:0008006" key="3">
    <source>
        <dbReference type="Google" id="ProtNLM"/>
    </source>
</evidence>
<proteinExistence type="predicted"/>
<protein>
    <recommendedName>
        <fullName evidence="3">DUF4294 domain-containing protein</fullName>
    </recommendedName>
</protein>
<dbReference type="EMBL" id="JASCRY010000001">
    <property type="protein sequence ID" value="MDI5948730.1"/>
    <property type="molecule type" value="Genomic_DNA"/>
</dbReference>
<dbReference type="Proteomes" id="UP001228643">
    <property type="component" value="Unassembled WGS sequence"/>
</dbReference>
<sequence>MSYYPAYRLYQGDEIVNSVSIFNSKTAKEELHKIIKDSELKLAQTKKGSKNNIYDDITKNKMQITQNILNSIIKLNPKEIKKISATLNWDKNRYSQYFDIEYYLNEKATHYFDLCINLMKEEFKEKVSSEDFKRIIEDKTIIKGWIQSDKMEINFKE</sequence>
<gene>
    <name evidence="1" type="ORF">QLS97_03625</name>
</gene>
<evidence type="ECO:0000313" key="2">
    <source>
        <dbReference type="Proteomes" id="UP001228643"/>
    </source>
</evidence>
<name>A0AAW6TGK0_9FLAO</name>
<keyword evidence="2" id="KW-1185">Reference proteome</keyword>
<accession>A0AAW6TGK0</accession>